<reference evidence="5" key="1">
    <citation type="submission" date="2015-10" db="EMBL/GenBank/DDBJ databases">
        <title>Analysis of five complete genome sequences for members of the class Peribacteria in the recently recognized Peregrinibacteria bacterial phylum.</title>
        <authorList>
            <person name="Anantharaman K."/>
            <person name="Brown C.T."/>
            <person name="Burstein D."/>
            <person name="Castelle C.J."/>
            <person name="Probst A.J."/>
            <person name="Thomas B.C."/>
            <person name="Williams K.H."/>
            <person name="Banfield J.F."/>
        </authorList>
    </citation>
    <scope>NUCLEOTIDE SEQUENCE [LARGE SCALE GENOMIC DNA]</scope>
</reference>
<dbReference type="Pfam" id="PF17763">
    <property type="entry name" value="Asparaginase_C"/>
    <property type="match status" value="1"/>
</dbReference>
<accession>A0A0S1SV85</accession>
<dbReference type="InterPro" id="IPR027474">
    <property type="entry name" value="L-asparaginase_N"/>
</dbReference>
<reference evidence="4 5" key="2">
    <citation type="journal article" date="2016" name="PeerJ">
        <title>Analysis of five complete genome sequences for members of the class Peribacteria in the recently recognized Peregrinibacteria bacterial phylum.</title>
        <authorList>
            <person name="Anantharaman K."/>
            <person name="Brown C.T."/>
            <person name="Burstein D."/>
            <person name="Castelle C.J."/>
            <person name="Probst A.J."/>
            <person name="Thomas B.C."/>
            <person name="Williams K.H."/>
            <person name="Banfield J.F."/>
        </authorList>
    </citation>
    <scope>NUCLEOTIDE SEQUENCE [LARGE SCALE GENOMIC DNA]</scope>
    <source>
        <strain evidence="4">RIFOXYD1_FULL_PER-ii_59_16</strain>
    </source>
</reference>
<dbReference type="InterPro" id="IPR037152">
    <property type="entry name" value="L-asparaginase_N_sf"/>
</dbReference>
<dbReference type="PIRSF" id="PIRSF500176">
    <property type="entry name" value="L_ASNase"/>
    <property type="match status" value="1"/>
</dbReference>
<dbReference type="STRING" id="1735162.PeribacterB2_0221"/>
<dbReference type="NCBIfam" id="TIGR00519">
    <property type="entry name" value="asnASE_I"/>
    <property type="match status" value="1"/>
</dbReference>
<dbReference type="InterPro" id="IPR006034">
    <property type="entry name" value="Asparaginase/glutaminase-like"/>
</dbReference>
<dbReference type="Proteomes" id="UP000069135">
    <property type="component" value="Chromosome"/>
</dbReference>
<dbReference type="InterPro" id="IPR036152">
    <property type="entry name" value="Asp/glu_Ase-like_sf"/>
</dbReference>
<dbReference type="CDD" id="cd08963">
    <property type="entry name" value="L-asparaginase_I"/>
    <property type="match status" value="1"/>
</dbReference>
<accession>A0A0S1SJU5</accession>
<dbReference type="InterPro" id="IPR041725">
    <property type="entry name" value="L-asparaginase_I"/>
</dbReference>
<proteinExistence type="predicted"/>
<name>A0A0S1SJU5_9BACT</name>
<dbReference type="PIRSF" id="PIRSF001220">
    <property type="entry name" value="L-ASNase_gatD"/>
    <property type="match status" value="1"/>
</dbReference>
<evidence type="ECO:0000259" key="3">
    <source>
        <dbReference type="Pfam" id="PF17763"/>
    </source>
</evidence>
<organism evidence="4 5">
    <name type="scientific">Candidatus Peribacter riflensis</name>
    <dbReference type="NCBI Taxonomy" id="1735162"/>
    <lineage>
        <taxon>Bacteria</taxon>
        <taxon>Candidatus Peregrinibacteriota</taxon>
        <taxon>Candidatus Peribacteria</taxon>
        <taxon>Candidatus Peribacterales</taxon>
        <taxon>Candidatus Peribacteraceae</taxon>
        <taxon>Candidatus Peribacter</taxon>
    </lineage>
</organism>
<dbReference type="PANTHER" id="PTHR11707:SF28">
    <property type="entry name" value="60 KDA LYSOPHOSPHOLIPASE"/>
    <property type="match status" value="1"/>
</dbReference>
<dbReference type="SMART" id="SM00870">
    <property type="entry name" value="Asparaginase"/>
    <property type="match status" value="1"/>
</dbReference>
<accession>A0A0S1SLG3</accession>
<accession>A0A0S1SM97</accession>
<dbReference type="Gene3D" id="3.40.50.1170">
    <property type="entry name" value="L-asparaginase, N-terminal domain"/>
    <property type="match status" value="1"/>
</dbReference>
<sequence length="330" mass="36819">MARPKVALLYVGGSIGMKMNRKTGRIEPIESLNEIHRFLPELQREVALKFVSLSNVGSSEVTQEDWVEIAQTIERSYDEFDGFVVVHGTNTMSYTAAALSFALQGLSKPVILTGALLPINDIAGDGRMNLVFAIRAAQLDIAEVCVVLGPHVLRGCRAKKVDQSLLQTFATTRTPPLAEFNEGVHLAPHRVVRRKRQLLCRPTFDPHVATITLHPALTTTFLDAILSTKPHGIIMRAYGPGMLPERLFPWLRRVTSQGIPIVMTSQTIRGRVDLHRFRKQATLEQFGVISGKDMTFECALVKLMWALTQTSSSHRLRELMERSLVGELEE</sequence>
<dbReference type="Pfam" id="PF00710">
    <property type="entry name" value="Asparaginase"/>
    <property type="match status" value="1"/>
</dbReference>
<dbReference type="GO" id="GO:0006520">
    <property type="term" value="P:amino acid metabolic process"/>
    <property type="evidence" value="ECO:0007669"/>
    <property type="project" value="InterPro"/>
</dbReference>
<protein>
    <submittedName>
        <fullName evidence="4">Asparaginase 1</fullName>
    </submittedName>
</protein>
<feature type="domain" description="L-asparaginase N-terminal" evidence="2">
    <location>
        <begin position="5"/>
        <end position="186"/>
    </location>
</feature>
<evidence type="ECO:0000256" key="1">
    <source>
        <dbReference type="ARBA" id="ARBA00022801"/>
    </source>
</evidence>
<evidence type="ECO:0000259" key="2">
    <source>
        <dbReference type="Pfam" id="PF00710"/>
    </source>
</evidence>
<gene>
    <name evidence="4" type="ORF">PeribacterD1_0221</name>
</gene>
<dbReference type="PRINTS" id="PR00139">
    <property type="entry name" value="ASNGLNASE"/>
</dbReference>
<dbReference type="KEGG" id="prf:PeribacterA2_0221"/>
<accession>A0A0S1SR63</accession>
<dbReference type="InterPro" id="IPR040919">
    <property type="entry name" value="Asparaginase_C"/>
</dbReference>
<dbReference type="PATRIC" id="fig|1735161.3.peg.221"/>
<dbReference type="PANTHER" id="PTHR11707">
    <property type="entry name" value="L-ASPARAGINASE"/>
    <property type="match status" value="1"/>
</dbReference>
<keyword evidence="1" id="KW-0378">Hydrolase</keyword>
<dbReference type="PROSITE" id="PS51732">
    <property type="entry name" value="ASN_GLN_ASE_3"/>
    <property type="match status" value="1"/>
</dbReference>
<dbReference type="AlphaFoldDB" id="A0A0S1SJU5"/>
<dbReference type="SUPFAM" id="SSF53774">
    <property type="entry name" value="Glutaminase/Asparaginase"/>
    <property type="match status" value="1"/>
</dbReference>
<dbReference type="InterPro" id="IPR027473">
    <property type="entry name" value="L-asparaginase_C"/>
</dbReference>
<dbReference type="EMBL" id="CP013065">
    <property type="protein sequence ID" value="ALM12920.1"/>
    <property type="molecule type" value="Genomic_DNA"/>
</dbReference>
<dbReference type="InterPro" id="IPR006033">
    <property type="entry name" value="AsnA_fam"/>
</dbReference>
<dbReference type="Gene3D" id="3.40.50.40">
    <property type="match status" value="1"/>
</dbReference>
<evidence type="ECO:0000313" key="5">
    <source>
        <dbReference type="Proteomes" id="UP000069135"/>
    </source>
</evidence>
<feature type="domain" description="Asparaginase/glutaminase C-terminal" evidence="3">
    <location>
        <begin position="207"/>
        <end position="320"/>
    </location>
</feature>
<evidence type="ECO:0000313" key="4">
    <source>
        <dbReference type="EMBL" id="ALM12920.1"/>
    </source>
</evidence>
<dbReference type="GO" id="GO:0004067">
    <property type="term" value="F:asparaginase activity"/>
    <property type="evidence" value="ECO:0007669"/>
    <property type="project" value="UniProtKB-UniRule"/>
</dbReference>